<dbReference type="AlphaFoldDB" id="A0A1I5PWF3"/>
<gene>
    <name evidence="3" type="ORF">SAMN05421810_102426</name>
</gene>
<evidence type="ECO:0000256" key="1">
    <source>
        <dbReference type="ARBA" id="ARBA00009199"/>
    </source>
</evidence>
<dbReference type="OrthoDB" id="182039at2"/>
<evidence type="ECO:0000313" key="3">
    <source>
        <dbReference type="EMBL" id="SFP38448.1"/>
    </source>
</evidence>
<comment type="similarity">
    <text evidence="1">Belongs to the amidase family.</text>
</comment>
<evidence type="ECO:0000259" key="2">
    <source>
        <dbReference type="Pfam" id="PF01425"/>
    </source>
</evidence>
<feature type="domain" description="Amidase" evidence="2">
    <location>
        <begin position="21"/>
        <end position="425"/>
    </location>
</feature>
<reference evidence="4" key="1">
    <citation type="submission" date="2016-10" db="EMBL/GenBank/DDBJ databases">
        <authorList>
            <person name="Varghese N."/>
            <person name="Submissions S."/>
        </authorList>
    </citation>
    <scope>NUCLEOTIDE SEQUENCE [LARGE SCALE GENOMIC DNA]</scope>
    <source>
        <strain evidence="4">CGMCC 4.5579</strain>
    </source>
</reference>
<dbReference type="STRING" id="587909.SAMN05421810_102426"/>
<evidence type="ECO:0000313" key="4">
    <source>
        <dbReference type="Proteomes" id="UP000198727"/>
    </source>
</evidence>
<dbReference type="InterPro" id="IPR023631">
    <property type="entry name" value="Amidase_dom"/>
</dbReference>
<keyword evidence="4" id="KW-1185">Reference proteome</keyword>
<proteinExistence type="inferred from homology"/>
<dbReference type="SUPFAM" id="SSF75304">
    <property type="entry name" value="Amidase signature (AS) enzymes"/>
    <property type="match status" value="1"/>
</dbReference>
<dbReference type="InterPro" id="IPR000120">
    <property type="entry name" value="Amidase"/>
</dbReference>
<accession>A0A1I5PWF3</accession>
<dbReference type="GO" id="GO:0003824">
    <property type="term" value="F:catalytic activity"/>
    <property type="evidence" value="ECO:0007669"/>
    <property type="project" value="InterPro"/>
</dbReference>
<dbReference type="EMBL" id="FOWW01000002">
    <property type="protein sequence ID" value="SFP38448.1"/>
    <property type="molecule type" value="Genomic_DNA"/>
</dbReference>
<name>A0A1I5PWF3_9PSEU</name>
<dbReference type="InterPro" id="IPR036928">
    <property type="entry name" value="AS_sf"/>
</dbReference>
<dbReference type="Pfam" id="PF01425">
    <property type="entry name" value="Amidase"/>
    <property type="match status" value="1"/>
</dbReference>
<dbReference type="PANTHER" id="PTHR11895">
    <property type="entry name" value="TRANSAMIDASE"/>
    <property type="match status" value="1"/>
</dbReference>
<organism evidence="3 4">
    <name type="scientific">Amycolatopsis arida</name>
    <dbReference type="NCBI Taxonomy" id="587909"/>
    <lineage>
        <taxon>Bacteria</taxon>
        <taxon>Bacillati</taxon>
        <taxon>Actinomycetota</taxon>
        <taxon>Actinomycetes</taxon>
        <taxon>Pseudonocardiales</taxon>
        <taxon>Pseudonocardiaceae</taxon>
        <taxon>Amycolatopsis</taxon>
    </lineage>
</organism>
<protein>
    <submittedName>
        <fullName evidence="3">Amidase</fullName>
    </submittedName>
</protein>
<sequence>MTMTAVELARSVRRGDLDPVRVTEETLARIHAADGVVGAFRRVREREALDESAALRDRPDLAELPLAGVPVAVKDVAEITGEYAAWGSRACAREPAAADHDVVRRLRAAGAVLVGITRVPELCVWPMSDDPDAAARNPWEPGYTAGGSSGGSAAAVAAGMVPVAHGTDGLGSVRLPAAMCGLVGIKPGAGVVHDPNGDGWYGMSTHGALATTAADAALLLSVLAERPDLAEVGEPDRLRVAVSTQVPLTRAPVPRPLRDAVHRVGELLGAAGHEVTGDTPRYGAAAAGGLLVRWFAGTAEQAEAFDPILLQPRTRAHVRVGDLVRRLGLVRERTALEWTRRAEEFFTRHDVLVTPTLATLPPRARSWHRSSWPANALPSIGVAGFTGPWNLAGFPAISVPAGRHPNGLPIGVQLVAAPGGESVLLGLAAHLETTNPWPRTVTTPH</sequence>
<dbReference type="Gene3D" id="3.90.1300.10">
    <property type="entry name" value="Amidase signature (AS) domain"/>
    <property type="match status" value="1"/>
</dbReference>
<dbReference type="Proteomes" id="UP000198727">
    <property type="component" value="Unassembled WGS sequence"/>
</dbReference>
<dbReference type="RefSeq" id="WP_092529189.1">
    <property type="nucleotide sequence ID" value="NZ_FOWW01000002.1"/>
</dbReference>
<dbReference type="PANTHER" id="PTHR11895:SF7">
    <property type="entry name" value="GLUTAMYL-TRNA(GLN) AMIDOTRANSFERASE SUBUNIT A, MITOCHONDRIAL"/>
    <property type="match status" value="1"/>
</dbReference>